<evidence type="ECO:0000313" key="1">
    <source>
        <dbReference type="EMBL" id="OEJ15761.1"/>
    </source>
</evidence>
<protein>
    <recommendedName>
        <fullName evidence="3">Lipoprotein</fullName>
    </recommendedName>
</protein>
<gene>
    <name evidence="1" type="ORF">BFL38_09865</name>
</gene>
<name>A0A1E5NHX4_9SPIR</name>
<organism evidence="1 2">
    <name type="scientific">Brachyspira hampsonii</name>
    <dbReference type="NCBI Taxonomy" id="1287055"/>
    <lineage>
        <taxon>Bacteria</taxon>
        <taxon>Pseudomonadati</taxon>
        <taxon>Spirochaetota</taxon>
        <taxon>Spirochaetia</taxon>
        <taxon>Brachyspirales</taxon>
        <taxon>Brachyspiraceae</taxon>
        <taxon>Brachyspira</taxon>
    </lineage>
</organism>
<dbReference type="PROSITE" id="PS51257">
    <property type="entry name" value="PROKAR_LIPOPROTEIN"/>
    <property type="match status" value="1"/>
</dbReference>
<evidence type="ECO:0008006" key="3">
    <source>
        <dbReference type="Google" id="ProtNLM"/>
    </source>
</evidence>
<proteinExistence type="predicted"/>
<dbReference type="Proteomes" id="UP000095247">
    <property type="component" value="Unassembled WGS sequence"/>
</dbReference>
<reference evidence="1 2" key="1">
    <citation type="submission" date="2016-08" db="EMBL/GenBank/DDBJ databases">
        <title>Characterization and recognition of Brachyspira hampsonii sp. nov., a novel intestinal spirochete that is pathogenic to pigs.</title>
        <authorList>
            <person name="Mirajkar N."/>
            <person name="La T."/>
            <person name="Phillips N."/>
            <person name="Hampson D."/>
            <person name="Gebhart C."/>
        </authorList>
    </citation>
    <scope>NUCLEOTIDE SEQUENCE [LARGE SCALE GENOMIC DNA]</scope>
    <source>
        <strain evidence="1 2">P280/1</strain>
    </source>
</reference>
<sequence>MKEIRFLLLLIFLVSCSSVKYVTIPMSNPPEVYKPNIIKTEKDFLYEYKRSLMKISEWQNWYNIQTNKY</sequence>
<dbReference type="EMBL" id="MDCO01000001">
    <property type="protein sequence ID" value="OEJ15761.1"/>
    <property type="molecule type" value="Genomic_DNA"/>
</dbReference>
<comment type="caution">
    <text evidence="1">The sequence shown here is derived from an EMBL/GenBank/DDBJ whole genome shotgun (WGS) entry which is preliminary data.</text>
</comment>
<dbReference type="AlphaFoldDB" id="A0A1E5NHX4"/>
<evidence type="ECO:0000313" key="2">
    <source>
        <dbReference type="Proteomes" id="UP000095247"/>
    </source>
</evidence>
<accession>A0A1E5NHX4</accession>
<dbReference type="RefSeq" id="WP_069725238.1">
    <property type="nucleotide sequence ID" value="NZ_MDCO01000001.1"/>
</dbReference>